<dbReference type="Pfam" id="PF10680">
    <property type="entry name" value="RRN9"/>
    <property type="match status" value="1"/>
</dbReference>
<feature type="compositionally biased region" description="Acidic residues" evidence="1">
    <location>
        <begin position="174"/>
        <end position="190"/>
    </location>
</feature>
<dbReference type="InterPro" id="IPR019622">
    <property type="entry name" value="Rrn9_dom"/>
</dbReference>
<feature type="region of interest" description="Disordered" evidence="1">
    <location>
        <begin position="1"/>
        <end position="37"/>
    </location>
</feature>
<feature type="region of interest" description="Disordered" evidence="1">
    <location>
        <begin position="537"/>
        <end position="586"/>
    </location>
</feature>
<feature type="compositionally biased region" description="Basic and acidic residues" evidence="1">
    <location>
        <begin position="209"/>
        <end position="250"/>
    </location>
</feature>
<feature type="compositionally biased region" description="Low complexity" evidence="1">
    <location>
        <begin position="330"/>
        <end position="339"/>
    </location>
</feature>
<sequence>MPAGSDDEYETSGSSGLESDRPNRWEGPSSTWHDMNREEINTLTALDEIKNRDLSIHLYNSYTLKQRHKRPNGAGEPVPEKDINAATRQAIQHDSWLPQRSWTAWPMSAERVPLDDFVRRDESNADELYTIRKPTRDVPSAPLEDALSAAILRFAKQRFESRPWEDAPAGSDVEGGDDEDEERSEPEPTSDTEGMGSEPPRSRSRSRSRHVERGPEILSREHKHNQTDSDGEEYGRQQEEVMMPLRERGLKPLVSTDDGLSYDIMQPVSRSILANLNATLTVLHNSRNAAVNYLSDSPNDSDPDASSDQTSHSRSRSSERPAKKIRGRSARAGLALRVRTPPRSASNDGSGDGQGPNQVKVDHGNEADIEEPAPKRKVGRPRKVYPRLEEETDREWAIRVAKLRKEPIPLFGGVVDPDDPRSSASEAQPRKPRPKKRKASKTREPSPGGTRQATAQKWKNAARLGLRDWKDVLGAAALAGFPQDALDRAARRCTNLFGEGIELHTLIEVSLEQGNQGKRVQYYPGEVSDLIAGVANESTHSSDDETQSQAARHIRASSVMSISSDPRGRSRSRSQSRSRASTRSRSRSASVACSHFCTVRGCARGAEGFSRRSNLIRHMKLVHGMEENEVPTDVDSEDETHGAVHVDGFLRPIKIRKGWRGEDARRSESASSRRVYTGRYGKRRERIGNVTDTGGDDRDVTMGED</sequence>
<evidence type="ECO:0000259" key="2">
    <source>
        <dbReference type="Pfam" id="PF10680"/>
    </source>
</evidence>
<gene>
    <name evidence="3" type="ORF">SUNI508_06472</name>
</gene>
<feature type="region of interest" description="Disordered" evidence="1">
    <location>
        <begin position="661"/>
        <end position="705"/>
    </location>
</feature>
<feature type="region of interest" description="Disordered" evidence="1">
    <location>
        <begin position="292"/>
        <end position="384"/>
    </location>
</feature>
<feature type="compositionally biased region" description="Basic residues" evidence="1">
    <location>
        <begin position="375"/>
        <end position="384"/>
    </location>
</feature>
<feature type="domain" description="Rrn9" evidence="2">
    <location>
        <begin position="46"/>
        <end position="114"/>
    </location>
</feature>
<organism evidence="3 4">
    <name type="scientific">Seiridium unicorne</name>
    <dbReference type="NCBI Taxonomy" id="138068"/>
    <lineage>
        <taxon>Eukaryota</taxon>
        <taxon>Fungi</taxon>
        <taxon>Dikarya</taxon>
        <taxon>Ascomycota</taxon>
        <taxon>Pezizomycotina</taxon>
        <taxon>Sordariomycetes</taxon>
        <taxon>Xylariomycetidae</taxon>
        <taxon>Amphisphaeriales</taxon>
        <taxon>Sporocadaceae</taxon>
        <taxon>Seiridium</taxon>
    </lineage>
</organism>
<reference evidence="3 4" key="1">
    <citation type="journal article" date="2024" name="J. Plant Pathol.">
        <title>Sequence and assembly of the genome of Seiridium unicorne, isolate CBS 538.82, causal agent of cypress canker disease.</title>
        <authorList>
            <person name="Scali E."/>
            <person name="Rocca G.D."/>
            <person name="Danti R."/>
            <person name="Garbelotto M."/>
            <person name="Barberini S."/>
            <person name="Baroncelli R."/>
            <person name="Emiliani G."/>
        </authorList>
    </citation>
    <scope>NUCLEOTIDE SEQUENCE [LARGE SCALE GENOMIC DNA]</scope>
    <source>
        <strain evidence="3 4">BM-138-508</strain>
    </source>
</reference>
<evidence type="ECO:0000313" key="3">
    <source>
        <dbReference type="EMBL" id="KAK9420476.1"/>
    </source>
</evidence>
<dbReference type="GO" id="GO:0003743">
    <property type="term" value="F:translation initiation factor activity"/>
    <property type="evidence" value="ECO:0007669"/>
    <property type="project" value="UniProtKB-KW"/>
</dbReference>
<dbReference type="Proteomes" id="UP001408356">
    <property type="component" value="Unassembled WGS sequence"/>
</dbReference>
<keyword evidence="3" id="KW-0396">Initiation factor</keyword>
<evidence type="ECO:0000256" key="1">
    <source>
        <dbReference type="SAM" id="MobiDB-lite"/>
    </source>
</evidence>
<comment type="caution">
    <text evidence="3">The sequence shown here is derived from an EMBL/GenBank/DDBJ whole genome shotgun (WGS) entry which is preliminary data.</text>
</comment>
<dbReference type="EMBL" id="JARVKF010000235">
    <property type="protein sequence ID" value="KAK9420476.1"/>
    <property type="molecule type" value="Genomic_DNA"/>
</dbReference>
<name>A0ABR2V1T6_9PEZI</name>
<feature type="compositionally biased region" description="Basic and acidic residues" evidence="1">
    <location>
        <begin position="695"/>
        <end position="705"/>
    </location>
</feature>
<evidence type="ECO:0000313" key="4">
    <source>
        <dbReference type="Proteomes" id="UP001408356"/>
    </source>
</evidence>
<keyword evidence="3" id="KW-0648">Protein biosynthesis</keyword>
<feature type="region of interest" description="Disordered" evidence="1">
    <location>
        <begin position="409"/>
        <end position="457"/>
    </location>
</feature>
<protein>
    <submittedName>
        <fullName evidence="3">RNA polymerase I-specific transcription initiation factor-domain-containing protein</fullName>
    </submittedName>
</protein>
<accession>A0ABR2V1T6</accession>
<dbReference type="Gene3D" id="3.30.160.60">
    <property type="entry name" value="Classic Zinc Finger"/>
    <property type="match status" value="1"/>
</dbReference>
<feature type="compositionally biased region" description="Acidic residues" evidence="1">
    <location>
        <begin position="1"/>
        <end position="10"/>
    </location>
</feature>
<feature type="compositionally biased region" description="Basic residues" evidence="1">
    <location>
        <begin position="569"/>
        <end position="586"/>
    </location>
</feature>
<proteinExistence type="predicted"/>
<feature type="region of interest" description="Disordered" evidence="1">
    <location>
        <begin position="161"/>
        <end position="256"/>
    </location>
</feature>
<keyword evidence="4" id="KW-1185">Reference proteome</keyword>
<feature type="compositionally biased region" description="Basic residues" evidence="1">
    <location>
        <begin position="430"/>
        <end position="440"/>
    </location>
</feature>